<keyword evidence="4 11" id="KW-0812">Transmembrane</keyword>
<name>A0A7D5UMN2_9NEOP</name>
<sequence>MTGTAFLLFTNLALFTKTVNVIGRRSAVRKIVDEVNSELQSEQEEKRVAIVESCNQETKRHLCLYIVLTAVTVFGWAASAEKDSLPLRAWYPYDVSQSPAYQITYAHQSFALIVAASLNVSVDTLVTSLIAQCRCQLMLLGCSLRNLCRGIPVRDMQLMSPNEDKTISVLLRKCVLRHQAVLETVKLLEEYFSTPILAQFTVSTVIICVTAYQLAFETMKMVRVISMLAYLLDMMLQVFFYCYQGHQLSEESTEVAGAAYSCPWYSCSVRIRGAILILMTRTTRIAKLTAGGFTNLSLSTFMAIIKASYTFFTVLQQVEGRKP</sequence>
<feature type="transmembrane region" description="Helical" evidence="11">
    <location>
        <begin position="110"/>
        <end position="131"/>
    </location>
</feature>
<dbReference type="GO" id="GO:0005886">
    <property type="term" value="C:plasma membrane"/>
    <property type="evidence" value="ECO:0007669"/>
    <property type="project" value="UniProtKB-SubCell"/>
</dbReference>
<evidence type="ECO:0000256" key="7">
    <source>
        <dbReference type="ARBA" id="ARBA00023136"/>
    </source>
</evidence>
<keyword evidence="5" id="KW-0552">Olfaction</keyword>
<dbReference type="AlphaFoldDB" id="A0A7D5UMN2"/>
<keyword evidence="10" id="KW-0175">Coiled coil</keyword>
<evidence type="ECO:0000256" key="1">
    <source>
        <dbReference type="ARBA" id="ARBA00004651"/>
    </source>
</evidence>
<feature type="coiled-coil region" evidence="10">
    <location>
        <begin position="25"/>
        <end position="52"/>
    </location>
</feature>
<feature type="transmembrane region" description="Helical" evidence="11">
    <location>
        <begin position="221"/>
        <end position="243"/>
    </location>
</feature>
<evidence type="ECO:0000256" key="3">
    <source>
        <dbReference type="ARBA" id="ARBA00022606"/>
    </source>
</evidence>
<evidence type="ECO:0000256" key="8">
    <source>
        <dbReference type="ARBA" id="ARBA00023170"/>
    </source>
</evidence>
<keyword evidence="2" id="KW-1003">Cell membrane</keyword>
<keyword evidence="9" id="KW-0807">Transducer</keyword>
<evidence type="ECO:0000313" key="12">
    <source>
        <dbReference type="EMBL" id="QLI62059.1"/>
    </source>
</evidence>
<evidence type="ECO:0000256" key="9">
    <source>
        <dbReference type="ARBA" id="ARBA00023224"/>
    </source>
</evidence>
<dbReference type="GO" id="GO:0005549">
    <property type="term" value="F:odorant binding"/>
    <property type="evidence" value="ECO:0007669"/>
    <property type="project" value="InterPro"/>
</dbReference>
<organism evidence="12">
    <name type="scientific">Streltzoviella insularis</name>
    <dbReference type="NCBI Taxonomy" id="1206366"/>
    <lineage>
        <taxon>Eukaryota</taxon>
        <taxon>Metazoa</taxon>
        <taxon>Ecdysozoa</taxon>
        <taxon>Arthropoda</taxon>
        <taxon>Hexapoda</taxon>
        <taxon>Insecta</taxon>
        <taxon>Pterygota</taxon>
        <taxon>Neoptera</taxon>
        <taxon>Endopterygota</taxon>
        <taxon>Lepidoptera</taxon>
        <taxon>Glossata</taxon>
        <taxon>Ditrysia</taxon>
        <taxon>Cossoidea</taxon>
        <taxon>Cossidae</taxon>
        <taxon>Cossinae</taxon>
        <taxon>Streltzoviella</taxon>
    </lineage>
</organism>
<dbReference type="PANTHER" id="PTHR21137:SF35">
    <property type="entry name" value="ODORANT RECEPTOR 19A-RELATED"/>
    <property type="match status" value="1"/>
</dbReference>
<keyword evidence="6 11" id="KW-1133">Transmembrane helix</keyword>
<comment type="subcellular location">
    <subcellularLocation>
        <location evidence="1">Cell membrane</location>
        <topology evidence="1">Multi-pass membrane protein</topology>
    </subcellularLocation>
</comment>
<evidence type="ECO:0000256" key="2">
    <source>
        <dbReference type="ARBA" id="ARBA00022475"/>
    </source>
</evidence>
<protein>
    <submittedName>
        <fullName evidence="12">Odorant receptor 16</fullName>
    </submittedName>
</protein>
<evidence type="ECO:0000256" key="10">
    <source>
        <dbReference type="SAM" id="Coils"/>
    </source>
</evidence>
<feature type="transmembrane region" description="Helical" evidence="11">
    <location>
        <begin position="196"/>
        <end position="215"/>
    </location>
</feature>
<dbReference type="GO" id="GO:0007165">
    <property type="term" value="P:signal transduction"/>
    <property type="evidence" value="ECO:0007669"/>
    <property type="project" value="UniProtKB-KW"/>
</dbReference>
<evidence type="ECO:0000256" key="4">
    <source>
        <dbReference type="ARBA" id="ARBA00022692"/>
    </source>
</evidence>
<accession>A0A7D5UMN2</accession>
<keyword evidence="7 11" id="KW-0472">Membrane</keyword>
<proteinExistence type="evidence at transcript level"/>
<dbReference type="Pfam" id="PF02949">
    <property type="entry name" value="7tm_6"/>
    <property type="match status" value="1"/>
</dbReference>
<reference evidence="12" key="1">
    <citation type="journal article" date="2019" name="Sci. Rep.">
        <title>Antennal transcriptome analyses and olfactory protein identification in an important wood-boring moth pest, Streltzoviella insularis (Lepidoptera: Cossidae).</title>
        <authorList>
            <person name="Yang Y"/>
            <person name="Li W"/>
            <person name="Tao J Zong.S."/>
        </authorList>
    </citation>
    <scope>NUCLEOTIDE SEQUENCE</scope>
    <source>
        <tissue evidence="12">Antennae</tissue>
    </source>
</reference>
<dbReference type="GO" id="GO:0004984">
    <property type="term" value="F:olfactory receptor activity"/>
    <property type="evidence" value="ECO:0007669"/>
    <property type="project" value="InterPro"/>
</dbReference>
<keyword evidence="8 12" id="KW-0675">Receptor</keyword>
<evidence type="ECO:0000256" key="6">
    <source>
        <dbReference type="ARBA" id="ARBA00022989"/>
    </source>
</evidence>
<evidence type="ECO:0000256" key="5">
    <source>
        <dbReference type="ARBA" id="ARBA00022725"/>
    </source>
</evidence>
<dbReference type="EMBL" id="MT386775">
    <property type="protein sequence ID" value="QLI62059.1"/>
    <property type="molecule type" value="mRNA"/>
</dbReference>
<reference evidence="12" key="2">
    <citation type="submission" date="2020-04" db="EMBL/GenBank/DDBJ databases">
        <authorList>
            <person name="Yang Y."/>
        </authorList>
    </citation>
    <scope>NUCLEOTIDE SEQUENCE</scope>
    <source>
        <tissue evidence="12">Antennae</tissue>
    </source>
</reference>
<dbReference type="InterPro" id="IPR004117">
    <property type="entry name" value="7tm6_olfct_rcpt"/>
</dbReference>
<keyword evidence="3" id="KW-0716">Sensory transduction</keyword>
<evidence type="ECO:0000256" key="11">
    <source>
        <dbReference type="SAM" id="Phobius"/>
    </source>
</evidence>
<feature type="transmembrane region" description="Helical" evidence="11">
    <location>
        <begin position="62"/>
        <end position="80"/>
    </location>
</feature>
<dbReference type="PANTHER" id="PTHR21137">
    <property type="entry name" value="ODORANT RECEPTOR"/>
    <property type="match status" value="1"/>
</dbReference>